<comment type="caution">
    <text evidence="1">The sequence shown here is derived from an EMBL/GenBank/DDBJ whole genome shotgun (WGS) entry which is preliminary data.</text>
</comment>
<dbReference type="CDD" id="cd00090">
    <property type="entry name" value="HTH_ARSR"/>
    <property type="match status" value="1"/>
</dbReference>
<dbReference type="AlphaFoldDB" id="A0A149R0E9"/>
<accession>A0A149R0E9</accession>
<dbReference type="Gene3D" id="1.10.10.10">
    <property type="entry name" value="Winged helix-like DNA-binding domain superfamily/Winged helix DNA-binding domain"/>
    <property type="match status" value="1"/>
</dbReference>
<dbReference type="SUPFAM" id="SSF46785">
    <property type="entry name" value="Winged helix' DNA-binding domain"/>
    <property type="match status" value="1"/>
</dbReference>
<dbReference type="Proteomes" id="UP000075573">
    <property type="component" value="Unassembled WGS sequence"/>
</dbReference>
<evidence type="ECO:0000313" key="1">
    <source>
        <dbReference type="EMBL" id="KXV02857.1"/>
    </source>
</evidence>
<dbReference type="GO" id="GO:0006355">
    <property type="term" value="P:regulation of DNA-templated transcription"/>
    <property type="evidence" value="ECO:0007669"/>
    <property type="project" value="UniProtKB-ARBA"/>
</dbReference>
<evidence type="ECO:0000313" key="2">
    <source>
        <dbReference type="Proteomes" id="UP000075573"/>
    </source>
</evidence>
<organism evidence="1 2">
    <name type="scientific">Gluconobacter potus</name>
    <dbReference type="NCBI Taxonomy" id="2724927"/>
    <lineage>
        <taxon>Bacteria</taxon>
        <taxon>Pseudomonadati</taxon>
        <taxon>Pseudomonadota</taxon>
        <taxon>Alphaproteobacteria</taxon>
        <taxon>Acetobacterales</taxon>
        <taxon>Acetobacteraceae</taxon>
        <taxon>Gluconobacter</taxon>
    </lineage>
</organism>
<dbReference type="InterPro" id="IPR011991">
    <property type="entry name" value="ArsR-like_HTH"/>
</dbReference>
<protein>
    <submittedName>
        <fullName evidence="1">Uncharacterized protein</fullName>
    </submittedName>
</protein>
<dbReference type="RefSeq" id="WP_011251394.1">
    <property type="nucleotide sequence ID" value="NZ_LHZB01000080.1"/>
</dbReference>
<proteinExistence type="predicted"/>
<dbReference type="InterPro" id="IPR036388">
    <property type="entry name" value="WH-like_DNA-bd_sf"/>
</dbReference>
<reference evidence="1 2" key="1">
    <citation type="submission" date="2015-06" db="EMBL/GenBank/DDBJ databases">
        <title>Improved classification and identification of acetic acid bacteria using matrix-assisted laser desorption/ionization time-of-flight mass spectrometry; Gluconobacter nephelii and Gluconobacter uchimurae are later heterotypic synonyms of Gluconobacter japonicus and Gluconobacter oxydans, respectively.</title>
        <authorList>
            <person name="Li L."/>
            <person name="Cleenwerck I."/>
            <person name="De Vuyst L."/>
            <person name="Vandamme P."/>
        </authorList>
    </citation>
    <scope>NUCLEOTIDE SEQUENCE [LARGE SCALE GENOMIC DNA]</scope>
    <source>
        <strain evidence="1 2">LMG 1764</strain>
    </source>
</reference>
<dbReference type="InterPro" id="IPR036390">
    <property type="entry name" value="WH_DNA-bd_sf"/>
</dbReference>
<sequence>MKFGGHQPKARIFRKLKAETQREVYQSVLQHVRTCLNRGPYNVLELRANLTPEQAGALPMALTTLAQAGEIAALGHSVYARVPWMPATRTVRTSPIEDLVFASLTEHETASEIATWLGLSVGEVRDSLSALERAGLIEERLDPRRPNRYRIVSPHMAKHIRQGAQDRTFTDIARHG</sequence>
<dbReference type="EMBL" id="LHZB01000080">
    <property type="protein sequence ID" value="KXV02857.1"/>
    <property type="molecule type" value="Genomic_DNA"/>
</dbReference>
<gene>
    <name evidence="1" type="ORF">AD929_01530</name>
</gene>
<dbReference type="PATRIC" id="fig|442.6.peg.1445"/>
<name>A0A149R0E9_9PROT</name>